<dbReference type="Proteomes" id="UP000264353">
    <property type="component" value="Chromosome A3"/>
</dbReference>
<feature type="compositionally biased region" description="Pro residues" evidence="1">
    <location>
        <begin position="54"/>
        <end position="66"/>
    </location>
</feature>
<feature type="region of interest" description="Disordered" evidence="1">
    <location>
        <begin position="257"/>
        <end position="317"/>
    </location>
</feature>
<evidence type="ECO:0000259" key="2">
    <source>
        <dbReference type="Pfam" id="PF23030"/>
    </source>
</evidence>
<protein>
    <recommendedName>
        <fullName evidence="2">SFR19-like C-terminal domain-containing protein</fullName>
    </recommendedName>
</protein>
<dbReference type="EMBL" id="CM010630">
    <property type="protein sequence ID" value="RID72320.1"/>
    <property type="molecule type" value="Genomic_DNA"/>
</dbReference>
<dbReference type="InterPro" id="IPR057031">
    <property type="entry name" value="SFR19-like_C"/>
</dbReference>
<dbReference type="AlphaFoldDB" id="A0A398A9Q5"/>
<evidence type="ECO:0000313" key="3">
    <source>
        <dbReference type="EMBL" id="RID72320.1"/>
    </source>
</evidence>
<feature type="compositionally biased region" description="Polar residues" evidence="1">
    <location>
        <begin position="7"/>
        <end position="28"/>
    </location>
</feature>
<feature type="compositionally biased region" description="Basic and acidic residues" evidence="1">
    <location>
        <begin position="200"/>
        <end position="212"/>
    </location>
</feature>
<dbReference type="PANTHER" id="PTHR36886:SF7">
    <property type="entry name" value="EXPRESSED PROTEIN"/>
    <property type="match status" value="1"/>
</dbReference>
<feature type="compositionally biased region" description="Acidic residues" evidence="1">
    <location>
        <begin position="159"/>
        <end position="170"/>
    </location>
</feature>
<name>A0A398A9Q5_BRACM</name>
<feature type="region of interest" description="Disordered" evidence="1">
    <location>
        <begin position="329"/>
        <end position="378"/>
    </location>
</feature>
<feature type="compositionally biased region" description="Polar residues" evidence="1">
    <location>
        <begin position="172"/>
        <end position="199"/>
    </location>
</feature>
<reference evidence="3 4" key="1">
    <citation type="submission" date="2018-06" db="EMBL/GenBank/DDBJ databases">
        <title>WGS assembly of Brassica rapa FPsc.</title>
        <authorList>
            <person name="Bowman J."/>
            <person name="Kohchi T."/>
            <person name="Yamato K."/>
            <person name="Jenkins J."/>
            <person name="Shu S."/>
            <person name="Ishizaki K."/>
            <person name="Yamaoka S."/>
            <person name="Nishihama R."/>
            <person name="Nakamura Y."/>
            <person name="Berger F."/>
            <person name="Adam C."/>
            <person name="Aki S."/>
            <person name="Althoff F."/>
            <person name="Araki T."/>
            <person name="Arteaga-Vazquez M."/>
            <person name="Balasubrmanian S."/>
            <person name="Bauer D."/>
            <person name="Boehm C."/>
            <person name="Briginshaw L."/>
            <person name="Caballero-Perez J."/>
            <person name="Catarino B."/>
            <person name="Chen F."/>
            <person name="Chiyoda S."/>
            <person name="Chovatia M."/>
            <person name="Davies K."/>
            <person name="Delmans M."/>
            <person name="Demura T."/>
            <person name="Dierschke T."/>
            <person name="Dolan L."/>
            <person name="Dorantes-Acosta A."/>
            <person name="Eklund D."/>
            <person name="Florent S."/>
            <person name="Flores-Sandoval E."/>
            <person name="Fujiyama A."/>
            <person name="Fukuzawa H."/>
            <person name="Galik B."/>
            <person name="Grimanelli D."/>
            <person name="Grimwood J."/>
            <person name="Grossniklaus U."/>
            <person name="Hamada T."/>
            <person name="Haseloff J."/>
            <person name="Hetherington A."/>
            <person name="Higo A."/>
            <person name="Hirakawa Y."/>
            <person name="Hundley H."/>
            <person name="Ikeda Y."/>
            <person name="Inoue K."/>
            <person name="Inoue S."/>
            <person name="Ishida S."/>
            <person name="Jia Q."/>
            <person name="Kakita M."/>
            <person name="Kanazawa T."/>
            <person name="Kawai Y."/>
            <person name="Kawashima T."/>
            <person name="Kennedy M."/>
            <person name="Kinose K."/>
            <person name="Kinoshita T."/>
            <person name="Kohara Y."/>
            <person name="Koide E."/>
            <person name="Komatsu K."/>
            <person name="Kopischke S."/>
            <person name="Kubo M."/>
            <person name="Kyozuka J."/>
            <person name="Lagercrantz U."/>
            <person name="Lin S."/>
            <person name="Lindquist E."/>
            <person name="Lipzen A."/>
            <person name="Lu C."/>
            <person name="Luna E."/>
            <person name="Martienssen R."/>
            <person name="Minamino N."/>
            <person name="Mizutani M."/>
            <person name="Mizutani M."/>
            <person name="Mochizuki N."/>
            <person name="Monte I."/>
            <person name="Mosher R."/>
            <person name="Nagasaki H."/>
            <person name="Nakagami H."/>
            <person name="Naramoto S."/>
            <person name="Nishitani K."/>
            <person name="Ohtani M."/>
            <person name="Okamoto T."/>
            <person name="Okumura M."/>
            <person name="Phillips J."/>
            <person name="Pollak B."/>
            <person name="Reinders A."/>
            <person name="Roevekamp M."/>
            <person name="Sano R."/>
            <person name="Sawa S."/>
            <person name="Schmid M."/>
            <person name="Shirakawa M."/>
            <person name="Solano R."/>
            <person name="Spunde A."/>
            <person name="Suetsugu N."/>
            <person name="Sugano S."/>
            <person name="Sugiyama A."/>
            <person name="Sun R."/>
            <person name="Suzuki Y."/>
            <person name="Takenaka M."/>
            <person name="Takezawa D."/>
            <person name="Tomogane H."/>
            <person name="Tsuzuki M."/>
            <person name="Ueda T."/>
            <person name="Umeda M."/>
            <person name="Ward J."/>
            <person name="Watanabe Y."/>
            <person name="Yazaki K."/>
            <person name="Yokoyama R."/>
            <person name="Yoshitake Y."/>
            <person name="Yotsui I."/>
            <person name="Zachgo S."/>
            <person name="Schmutz J."/>
        </authorList>
    </citation>
    <scope>NUCLEOTIDE SEQUENCE [LARGE SCALE GENOMIC DNA]</scope>
    <source>
        <strain evidence="4">cv. B-3</strain>
    </source>
</reference>
<feature type="compositionally biased region" description="Polar residues" evidence="1">
    <location>
        <begin position="291"/>
        <end position="306"/>
    </location>
</feature>
<feature type="compositionally biased region" description="Low complexity" evidence="1">
    <location>
        <begin position="84"/>
        <end position="94"/>
    </location>
</feature>
<feature type="region of interest" description="Disordered" evidence="1">
    <location>
        <begin position="1"/>
        <end position="223"/>
    </location>
</feature>
<dbReference type="InterPro" id="IPR052650">
    <property type="entry name" value="Zinc_finger_CCCH"/>
</dbReference>
<evidence type="ECO:0000313" key="4">
    <source>
        <dbReference type="Proteomes" id="UP000264353"/>
    </source>
</evidence>
<gene>
    <name evidence="3" type="ORF">BRARA_C04217</name>
</gene>
<proteinExistence type="predicted"/>
<dbReference type="Pfam" id="PF23030">
    <property type="entry name" value="SCAF11-like_C"/>
    <property type="match status" value="1"/>
</dbReference>
<feature type="compositionally biased region" description="Basic and acidic residues" evidence="1">
    <location>
        <begin position="359"/>
        <end position="378"/>
    </location>
</feature>
<feature type="compositionally biased region" description="Pro residues" evidence="1">
    <location>
        <begin position="95"/>
        <end position="106"/>
    </location>
</feature>
<feature type="domain" description="SFR19-like C-terminal" evidence="2">
    <location>
        <begin position="385"/>
        <end position="446"/>
    </location>
</feature>
<dbReference type="PANTHER" id="PTHR36886">
    <property type="entry name" value="PROTEIN FRIGIDA-ESSENTIAL 1"/>
    <property type="match status" value="1"/>
</dbReference>
<feature type="compositionally biased region" description="Polar residues" evidence="1">
    <location>
        <begin position="269"/>
        <end position="284"/>
    </location>
</feature>
<feature type="compositionally biased region" description="Polar residues" evidence="1">
    <location>
        <begin position="340"/>
        <end position="358"/>
    </location>
</feature>
<organism evidence="3 4">
    <name type="scientific">Brassica campestris</name>
    <name type="common">Field mustard</name>
    <dbReference type="NCBI Taxonomy" id="3711"/>
    <lineage>
        <taxon>Eukaryota</taxon>
        <taxon>Viridiplantae</taxon>
        <taxon>Streptophyta</taxon>
        <taxon>Embryophyta</taxon>
        <taxon>Tracheophyta</taxon>
        <taxon>Spermatophyta</taxon>
        <taxon>Magnoliopsida</taxon>
        <taxon>eudicotyledons</taxon>
        <taxon>Gunneridae</taxon>
        <taxon>Pentapetalae</taxon>
        <taxon>rosids</taxon>
        <taxon>malvids</taxon>
        <taxon>Brassicales</taxon>
        <taxon>Brassicaceae</taxon>
        <taxon>Brassiceae</taxon>
        <taxon>Brassica</taxon>
    </lineage>
</organism>
<sequence>MHLPMYTSGTSNPSPGNALPNQMHLQQNHAPPHHAPPPPPASSQQFHSHLPPVSMLPPPPPLPPGATPLSQAFPNPFHPPPSFPLSFTLKSLEPPGMPLPPPPPSSSSPLFADTVCANPEATNQVGETVPLSLEGAVVEDAGSSSPHEKKAEHGSPLYDDPDIEMEDDITLPESNYPSQPLNYGSEANSVTGTTLPVSKSDTHIHQDVDDGSRQASSSPYSGRAKVVPECGLGDMYDPFVDSFEPASLKLDCLQEHEPVSDSYTVPKASISSNTPLNVEENNQDVVDKQALSESDTTARVSVSSNKPPDVEDFTNGNDVGAVVYEDNDELGENAGEGNSHETLTPNSNNEIPKANNSAREGDITRKKSRGDAKEKDSSRSMKLFQVALTKFVKDLLKPSWRQGNMSKEAFKTIVKRAVDKVSNSMEGRRVPKSKAKIDKYIDSSRDKLTKLVMGYVDKYVKA</sequence>
<evidence type="ECO:0000256" key="1">
    <source>
        <dbReference type="SAM" id="MobiDB-lite"/>
    </source>
</evidence>
<accession>A0A398A9Q5</accession>